<proteinExistence type="predicted"/>
<accession>A0A0A9HQX0</accession>
<sequence length="52" mass="5860">MYVCSYLRFYFSLSCTLHNLSPLSGISGFRLVGVGGTDHGQKLLSRMAYIWI</sequence>
<reference evidence="1" key="2">
    <citation type="journal article" date="2015" name="Data Brief">
        <title>Shoot transcriptome of the giant reed, Arundo donax.</title>
        <authorList>
            <person name="Barrero R.A."/>
            <person name="Guerrero F.D."/>
            <person name="Moolhuijzen P."/>
            <person name="Goolsby J.A."/>
            <person name="Tidwell J."/>
            <person name="Bellgard S.E."/>
            <person name="Bellgard M.I."/>
        </authorList>
    </citation>
    <scope>NUCLEOTIDE SEQUENCE</scope>
    <source>
        <tissue evidence="1">Shoot tissue taken approximately 20 cm above the soil surface</tissue>
    </source>
</reference>
<name>A0A0A9HQX0_ARUDO</name>
<organism evidence="1">
    <name type="scientific">Arundo donax</name>
    <name type="common">Giant reed</name>
    <name type="synonym">Donax arundinaceus</name>
    <dbReference type="NCBI Taxonomy" id="35708"/>
    <lineage>
        <taxon>Eukaryota</taxon>
        <taxon>Viridiplantae</taxon>
        <taxon>Streptophyta</taxon>
        <taxon>Embryophyta</taxon>
        <taxon>Tracheophyta</taxon>
        <taxon>Spermatophyta</taxon>
        <taxon>Magnoliopsida</taxon>
        <taxon>Liliopsida</taxon>
        <taxon>Poales</taxon>
        <taxon>Poaceae</taxon>
        <taxon>PACMAD clade</taxon>
        <taxon>Arundinoideae</taxon>
        <taxon>Arundineae</taxon>
        <taxon>Arundo</taxon>
    </lineage>
</organism>
<dbReference type="AlphaFoldDB" id="A0A0A9HQX0"/>
<dbReference type="EMBL" id="GBRH01162573">
    <property type="protein sequence ID" value="JAE35323.1"/>
    <property type="molecule type" value="Transcribed_RNA"/>
</dbReference>
<protein>
    <submittedName>
        <fullName evidence="1">Uncharacterized protein</fullName>
    </submittedName>
</protein>
<evidence type="ECO:0000313" key="1">
    <source>
        <dbReference type="EMBL" id="JAE35323.1"/>
    </source>
</evidence>
<reference evidence="1" key="1">
    <citation type="submission" date="2014-09" db="EMBL/GenBank/DDBJ databases">
        <authorList>
            <person name="Magalhaes I.L.F."/>
            <person name="Oliveira U."/>
            <person name="Santos F.R."/>
            <person name="Vidigal T.H.D.A."/>
            <person name="Brescovit A.D."/>
            <person name="Santos A.J."/>
        </authorList>
    </citation>
    <scope>NUCLEOTIDE SEQUENCE</scope>
    <source>
        <tissue evidence="1">Shoot tissue taken approximately 20 cm above the soil surface</tissue>
    </source>
</reference>